<dbReference type="PANTHER" id="PTHR37299">
    <property type="entry name" value="TRANSCRIPTIONAL REGULATOR-RELATED"/>
    <property type="match status" value="1"/>
</dbReference>
<sequence>METLTNIRKLSPKAYINKPINEATILTTIDIIFDNLKDKIQEFINVNIGTSTYNVNLSELLYIAAEHVYIRLHYKERNTLIRSSLSNFLELLPKNVFIQVNRSKAVNKNLIEQVGVKEITINSEIIKLSAHYKKNFSAFYNS</sequence>
<dbReference type="SMART" id="SM00850">
    <property type="entry name" value="LytTR"/>
    <property type="match status" value="1"/>
</dbReference>
<dbReference type="Proteomes" id="UP001139369">
    <property type="component" value="Unassembled WGS sequence"/>
</dbReference>
<dbReference type="Pfam" id="PF04397">
    <property type="entry name" value="LytTR"/>
    <property type="match status" value="1"/>
</dbReference>
<evidence type="ECO:0000259" key="1">
    <source>
        <dbReference type="PROSITE" id="PS50930"/>
    </source>
</evidence>
<evidence type="ECO:0000313" key="3">
    <source>
        <dbReference type="Proteomes" id="UP001139369"/>
    </source>
</evidence>
<organism evidence="2 3">
    <name type="scientific">Polaribacter marinus</name>
    <dbReference type="NCBI Taxonomy" id="2916838"/>
    <lineage>
        <taxon>Bacteria</taxon>
        <taxon>Pseudomonadati</taxon>
        <taxon>Bacteroidota</taxon>
        <taxon>Flavobacteriia</taxon>
        <taxon>Flavobacteriales</taxon>
        <taxon>Flavobacteriaceae</taxon>
    </lineage>
</organism>
<gene>
    <name evidence="2" type="ORF">MC378_05205</name>
</gene>
<evidence type="ECO:0000313" key="2">
    <source>
        <dbReference type="EMBL" id="MCI2228555.1"/>
    </source>
</evidence>
<dbReference type="GO" id="GO:0000156">
    <property type="term" value="F:phosphorelay response regulator activity"/>
    <property type="evidence" value="ECO:0007669"/>
    <property type="project" value="InterPro"/>
</dbReference>
<comment type="caution">
    <text evidence="2">The sequence shown here is derived from an EMBL/GenBank/DDBJ whole genome shotgun (WGS) entry which is preliminary data.</text>
</comment>
<dbReference type="EMBL" id="JAKQYM010000003">
    <property type="protein sequence ID" value="MCI2228555.1"/>
    <property type="molecule type" value="Genomic_DNA"/>
</dbReference>
<reference evidence="2" key="1">
    <citation type="submission" date="2022-02" db="EMBL/GenBank/DDBJ databases">
        <title>Polaribacter sp. MSW13, isolated from seawater.</title>
        <authorList>
            <person name="Kristyanto S."/>
            <person name="Jung J."/>
            <person name="Jeon C.O."/>
        </authorList>
    </citation>
    <scope>NUCLEOTIDE SEQUENCE</scope>
    <source>
        <strain evidence="2">MSW13</strain>
    </source>
</reference>
<name>A0A9X2AKT3_9FLAO</name>
<dbReference type="PANTHER" id="PTHR37299:SF1">
    <property type="entry name" value="STAGE 0 SPORULATION PROTEIN A HOMOLOG"/>
    <property type="match status" value="1"/>
</dbReference>
<dbReference type="GO" id="GO:0003677">
    <property type="term" value="F:DNA binding"/>
    <property type="evidence" value="ECO:0007669"/>
    <property type="project" value="InterPro"/>
</dbReference>
<dbReference type="PROSITE" id="PS50930">
    <property type="entry name" value="HTH_LYTTR"/>
    <property type="match status" value="1"/>
</dbReference>
<dbReference type="InterPro" id="IPR007492">
    <property type="entry name" value="LytTR_DNA-bd_dom"/>
</dbReference>
<dbReference type="Gene3D" id="2.40.50.1020">
    <property type="entry name" value="LytTr DNA-binding domain"/>
    <property type="match status" value="1"/>
</dbReference>
<accession>A0A9X2AKT3</accession>
<proteinExistence type="predicted"/>
<dbReference type="InterPro" id="IPR046947">
    <property type="entry name" value="LytR-like"/>
</dbReference>
<feature type="domain" description="HTH LytTR-type" evidence="1">
    <location>
        <begin position="44"/>
        <end position="114"/>
    </location>
</feature>
<dbReference type="RefSeq" id="WP_242177672.1">
    <property type="nucleotide sequence ID" value="NZ_JAKQYM010000003.1"/>
</dbReference>
<protein>
    <submittedName>
        <fullName evidence="2">LytTR family transcriptional regulator</fullName>
    </submittedName>
</protein>
<dbReference type="AlphaFoldDB" id="A0A9X2AKT3"/>
<keyword evidence="3" id="KW-1185">Reference proteome</keyword>